<evidence type="ECO:0000256" key="2">
    <source>
        <dbReference type="ARBA" id="ARBA00005581"/>
    </source>
</evidence>
<dbReference type="Pfam" id="PF05938">
    <property type="entry name" value="Self-incomp_S1"/>
    <property type="match status" value="1"/>
</dbReference>
<name>A0AAQ3RTQ7_VIGMU</name>
<accession>A0AAQ3RTQ7</accession>
<dbReference type="AlphaFoldDB" id="A0AAQ3RTQ7"/>
<keyword evidence="5 6" id="KW-0732">Signal</keyword>
<evidence type="ECO:0000256" key="4">
    <source>
        <dbReference type="ARBA" id="ARBA00022525"/>
    </source>
</evidence>
<evidence type="ECO:0000256" key="3">
    <source>
        <dbReference type="ARBA" id="ARBA00022471"/>
    </source>
</evidence>
<organism evidence="7 8">
    <name type="scientific">Vigna mungo</name>
    <name type="common">Black gram</name>
    <name type="synonym">Phaseolus mungo</name>
    <dbReference type="NCBI Taxonomy" id="3915"/>
    <lineage>
        <taxon>Eukaryota</taxon>
        <taxon>Viridiplantae</taxon>
        <taxon>Streptophyta</taxon>
        <taxon>Embryophyta</taxon>
        <taxon>Tracheophyta</taxon>
        <taxon>Spermatophyta</taxon>
        <taxon>Magnoliopsida</taxon>
        <taxon>eudicotyledons</taxon>
        <taxon>Gunneridae</taxon>
        <taxon>Pentapetalae</taxon>
        <taxon>rosids</taxon>
        <taxon>fabids</taxon>
        <taxon>Fabales</taxon>
        <taxon>Fabaceae</taxon>
        <taxon>Papilionoideae</taxon>
        <taxon>50 kb inversion clade</taxon>
        <taxon>NPAAA clade</taxon>
        <taxon>indigoferoid/millettioid clade</taxon>
        <taxon>Phaseoleae</taxon>
        <taxon>Vigna</taxon>
    </lineage>
</organism>
<reference evidence="7 8" key="1">
    <citation type="journal article" date="2023" name="Life. Sci Alliance">
        <title>Evolutionary insights into 3D genome organization and epigenetic landscape of Vigna mungo.</title>
        <authorList>
            <person name="Junaid A."/>
            <person name="Singh B."/>
            <person name="Bhatia S."/>
        </authorList>
    </citation>
    <scope>NUCLEOTIDE SEQUENCE [LARGE SCALE GENOMIC DNA]</scope>
    <source>
        <strain evidence="7">Urdbean</strain>
    </source>
</reference>
<dbReference type="GO" id="GO:0005576">
    <property type="term" value="C:extracellular region"/>
    <property type="evidence" value="ECO:0007669"/>
    <property type="project" value="UniProtKB-SubCell"/>
</dbReference>
<proteinExistence type="inferred from homology"/>
<feature type="chain" id="PRO_5042811329" description="S-protein homolog" evidence="6">
    <location>
        <begin position="29"/>
        <end position="155"/>
    </location>
</feature>
<keyword evidence="4" id="KW-0964">Secreted</keyword>
<evidence type="ECO:0000256" key="5">
    <source>
        <dbReference type="ARBA" id="ARBA00022729"/>
    </source>
</evidence>
<feature type="signal peptide" evidence="6">
    <location>
        <begin position="1"/>
        <end position="28"/>
    </location>
</feature>
<keyword evidence="3" id="KW-0713">Self-incompatibility</keyword>
<keyword evidence="8" id="KW-1185">Reference proteome</keyword>
<evidence type="ECO:0000313" key="8">
    <source>
        <dbReference type="Proteomes" id="UP001374535"/>
    </source>
</evidence>
<gene>
    <name evidence="7" type="ORF">V8G54_019423</name>
</gene>
<dbReference type="EMBL" id="CP144695">
    <property type="protein sequence ID" value="WVZ06077.1"/>
    <property type="molecule type" value="Genomic_DNA"/>
</dbReference>
<dbReference type="InterPro" id="IPR010264">
    <property type="entry name" value="Self-incomp_S1"/>
</dbReference>
<dbReference type="Proteomes" id="UP001374535">
    <property type="component" value="Chromosome 6"/>
</dbReference>
<evidence type="ECO:0000313" key="7">
    <source>
        <dbReference type="EMBL" id="WVZ06077.1"/>
    </source>
</evidence>
<sequence length="155" mass="18589">MCSFGRRVCIEWMLIMVVLLWYGKNGMCVDVHIKVTNALDANVDLHVFCHHFESNERLIHHNTSFQWEYSGDAPISKPPFLCLFRFGEEFQVYMYNMFTLFDFQCKKHCEWFIRESGPCNYFYSNKLVCMKWHLNPTTTQDTHPRRLHSSAQQKY</sequence>
<comment type="subcellular location">
    <subcellularLocation>
        <location evidence="1">Secreted</location>
    </subcellularLocation>
</comment>
<evidence type="ECO:0000256" key="1">
    <source>
        <dbReference type="ARBA" id="ARBA00004613"/>
    </source>
</evidence>
<evidence type="ECO:0008006" key="9">
    <source>
        <dbReference type="Google" id="ProtNLM"/>
    </source>
</evidence>
<protein>
    <recommendedName>
        <fullName evidence="9">S-protein homolog</fullName>
    </recommendedName>
</protein>
<dbReference type="GO" id="GO:0060320">
    <property type="term" value="P:rejection of self pollen"/>
    <property type="evidence" value="ECO:0007669"/>
    <property type="project" value="UniProtKB-KW"/>
</dbReference>
<comment type="similarity">
    <text evidence="2">Belongs to the plant self-incompatibility (S1) protein family.</text>
</comment>
<evidence type="ECO:0000256" key="6">
    <source>
        <dbReference type="SAM" id="SignalP"/>
    </source>
</evidence>